<accession>A0AAV9HBZ2</accession>
<proteinExistence type="predicted"/>
<dbReference type="AlphaFoldDB" id="A0AAV9HBZ2"/>
<evidence type="ECO:0000313" key="2">
    <source>
        <dbReference type="EMBL" id="KAK4456561.1"/>
    </source>
</evidence>
<dbReference type="InterPro" id="IPR024983">
    <property type="entry name" value="CHAT_dom"/>
</dbReference>
<evidence type="ECO:0000259" key="1">
    <source>
        <dbReference type="Pfam" id="PF12770"/>
    </source>
</evidence>
<sequence>MAEMDTSENTTVSLPDPIQLCRQECASGNFLQAINSLRAALDGSPTGTGARLVSELVRVLIITGDRTSAESELNARTNSLPEVHQATSYDDAISLQRAILAVSARGELEEAIKLANQLWSKYAFDSTLVLDAEGGWDADNAPILIAYYAVEVFDLHRRYGQGISATSFSPTTELLQSIITRLLQSSLVFEALEIMEYFVDDPVPLFYSLATAFLTDGNPGAEDVILRCAKVQLENGELESGKLVLESLDKLHIRGATVLERREVLELRYLSTEPDRITATQRLLQLAETFENAKLFDAAMETLEYAAELHCKLGITEETVRLGFQSHDTLRLLISRSGDLLSGVQIELRLCDMISSTTGDLVEARTRRDQLLSLPICAKLPYFGKFHKRQSLEYLMVHLREPALHHAEKYREYCTILQDEGELSLANNLRLSALFQPGRTSEEARIACLESLREELEQGIEEDRTAKRHLAHVEKALLLAEVMEELARLEGEEREDAWPVIAELLDDAESICGLIRPAADAILPSLQVGYLKGIFEEPNFDRGSRMTSESEPAADDDPSHHLRHAFNGIKLVSRLCRAVQTLSAPVLVAAMNDLHAEEERVLSEGHPLEMIEFLTCQGTAYYVLLSFTDSKLLTTEDLPFTTPHEGLALILDCFERAIELEEEMASQLSDSPESLLTLKAVQSFRSGPLKSSLLELAVSICFDLDDNSLLWKWVQMTKAQAYSSLLRKRLDNPVSVSAVPSFEDMLWASSATSRQLVFVDWVSVNRDPEPRLLLVLALQFKRDEEGPLRKLTVAVVDMSVDEVEERISSLTPARLDGSDWQRALAGFAPLVEPLREVCGEEDILVLSPTGPLHKLPLHALTVDGSTLIERNTCIYTPSMSVLVSCLRRLENPTPGVERRQDWSAAVLAAYDDDSPSDSSAAERKDIYRSVTTIAAILGSSLVLGPELSASRFAQEAESSNLVHFHGHASRDPHDPLDQNLLLGATGERITLEAAASLVLREAPHLNLIACSSGVQDISADGLDEPLGLVTAFLMSGAASVTGALWPIQSATGRSFSQIFFEEYIRLNNGPPRDLGPVVNLADIVRQAAVRLMKDAKTSTPYHWAAFVLYGAWFSVRK</sequence>
<organism evidence="2 3">
    <name type="scientific">Cladorrhinum samala</name>
    <dbReference type="NCBI Taxonomy" id="585594"/>
    <lineage>
        <taxon>Eukaryota</taxon>
        <taxon>Fungi</taxon>
        <taxon>Dikarya</taxon>
        <taxon>Ascomycota</taxon>
        <taxon>Pezizomycotina</taxon>
        <taxon>Sordariomycetes</taxon>
        <taxon>Sordariomycetidae</taxon>
        <taxon>Sordariales</taxon>
        <taxon>Podosporaceae</taxon>
        <taxon>Cladorrhinum</taxon>
    </lineage>
</organism>
<reference evidence="2" key="1">
    <citation type="journal article" date="2023" name="Mol. Phylogenet. Evol.">
        <title>Genome-scale phylogeny and comparative genomics of the fungal order Sordariales.</title>
        <authorList>
            <person name="Hensen N."/>
            <person name="Bonometti L."/>
            <person name="Westerberg I."/>
            <person name="Brannstrom I.O."/>
            <person name="Guillou S."/>
            <person name="Cros-Aarteil S."/>
            <person name="Calhoun S."/>
            <person name="Haridas S."/>
            <person name="Kuo A."/>
            <person name="Mondo S."/>
            <person name="Pangilinan J."/>
            <person name="Riley R."/>
            <person name="LaButti K."/>
            <person name="Andreopoulos B."/>
            <person name="Lipzen A."/>
            <person name="Chen C."/>
            <person name="Yan M."/>
            <person name="Daum C."/>
            <person name="Ng V."/>
            <person name="Clum A."/>
            <person name="Steindorff A."/>
            <person name="Ohm R.A."/>
            <person name="Martin F."/>
            <person name="Silar P."/>
            <person name="Natvig D.O."/>
            <person name="Lalanne C."/>
            <person name="Gautier V."/>
            <person name="Ament-Velasquez S.L."/>
            <person name="Kruys A."/>
            <person name="Hutchinson M.I."/>
            <person name="Powell A.J."/>
            <person name="Barry K."/>
            <person name="Miller A.N."/>
            <person name="Grigoriev I.V."/>
            <person name="Debuchy R."/>
            <person name="Gladieux P."/>
            <person name="Hiltunen Thoren M."/>
            <person name="Johannesson H."/>
        </authorList>
    </citation>
    <scope>NUCLEOTIDE SEQUENCE</scope>
    <source>
        <strain evidence="2">PSN324</strain>
    </source>
</reference>
<protein>
    <submittedName>
        <fullName evidence="2">CHAT domain-containing protein</fullName>
    </submittedName>
</protein>
<dbReference type="Pfam" id="PF12770">
    <property type="entry name" value="CHAT"/>
    <property type="match status" value="1"/>
</dbReference>
<keyword evidence="3" id="KW-1185">Reference proteome</keyword>
<evidence type="ECO:0000313" key="3">
    <source>
        <dbReference type="Proteomes" id="UP001321749"/>
    </source>
</evidence>
<gene>
    <name evidence="2" type="ORF">QBC42DRAFT_214633</name>
</gene>
<comment type="caution">
    <text evidence="2">The sequence shown here is derived from an EMBL/GenBank/DDBJ whole genome shotgun (WGS) entry which is preliminary data.</text>
</comment>
<dbReference type="Proteomes" id="UP001321749">
    <property type="component" value="Unassembled WGS sequence"/>
</dbReference>
<feature type="domain" description="CHAT" evidence="1">
    <location>
        <begin position="843"/>
        <end position="1111"/>
    </location>
</feature>
<name>A0AAV9HBZ2_9PEZI</name>
<reference evidence="2" key="2">
    <citation type="submission" date="2023-06" db="EMBL/GenBank/DDBJ databases">
        <authorList>
            <consortium name="Lawrence Berkeley National Laboratory"/>
            <person name="Mondo S.J."/>
            <person name="Hensen N."/>
            <person name="Bonometti L."/>
            <person name="Westerberg I."/>
            <person name="Brannstrom I.O."/>
            <person name="Guillou S."/>
            <person name="Cros-Aarteil S."/>
            <person name="Calhoun S."/>
            <person name="Haridas S."/>
            <person name="Kuo A."/>
            <person name="Pangilinan J."/>
            <person name="Riley R."/>
            <person name="Labutti K."/>
            <person name="Andreopoulos B."/>
            <person name="Lipzen A."/>
            <person name="Chen C."/>
            <person name="Yanf M."/>
            <person name="Daum C."/>
            <person name="Ng V."/>
            <person name="Clum A."/>
            <person name="Steindorff A."/>
            <person name="Ohm R."/>
            <person name="Martin F."/>
            <person name="Silar P."/>
            <person name="Natvig D."/>
            <person name="Lalanne C."/>
            <person name="Gautier V."/>
            <person name="Ament-Velasquez S.L."/>
            <person name="Kruys A."/>
            <person name="Hutchinson M.I."/>
            <person name="Powell A.J."/>
            <person name="Barry K."/>
            <person name="Miller A.N."/>
            <person name="Grigoriev I.V."/>
            <person name="Debuchy R."/>
            <person name="Gladieux P."/>
            <person name="Thoren M.H."/>
            <person name="Johannesson H."/>
        </authorList>
    </citation>
    <scope>NUCLEOTIDE SEQUENCE</scope>
    <source>
        <strain evidence="2">PSN324</strain>
    </source>
</reference>
<dbReference type="EMBL" id="MU865194">
    <property type="protein sequence ID" value="KAK4456561.1"/>
    <property type="molecule type" value="Genomic_DNA"/>
</dbReference>